<organism evidence="2 3">
    <name type="scientific">Saccharospirillum mangrovi</name>
    <dbReference type="NCBI Taxonomy" id="2161747"/>
    <lineage>
        <taxon>Bacteria</taxon>
        <taxon>Pseudomonadati</taxon>
        <taxon>Pseudomonadota</taxon>
        <taxon>Gammaproteobacteria</taxon>
        <taxon>Oceanospirillales</taxon>
        <taxon>Saccharospirillaceae</taxon>
        <taxon>Saccharospirillum</taxon>
    </lineage>
</organism>
<evidence type="ECO:0000313" key="3">
    <source>
        <dbReference type="Proteomes" id="UP001595617"/>
    </source>
</evidence>
<dbReference type="RefSeq" id="WP_380693915.1">
    <property type="nucleotide sequence ID" value="NZ_JBHRYR010000002.1"/>
</dbReference>
<feature type="transmembrane region" description="Helical" evidence="1">
    <location>
        <begin position="21"/>
        <end position="41"/>
    </location>
</feature>
<sequence>MYTYEQGPLRKIPADVSLAKAMLPLLLMFCCFLVFYMFVIEERFVEFLQFFLMLCIFNLVAQAVSLRSAQWVLQK</sequence>
<keyword evidence="1" id="KW-1133">Transmembrane helix</keyword>
<comment type="caution">
    <text evidence="2">The sequence shown here is derived from an EMBL/GenBank/DDBJ whole genome shotgun (WGS) entry which is preliminary data.</text>
</comment>
<dbReference type="EMBL" id="JBHRYR010000002">
    <property type="protein sequence ID" value="MFC3852129.1"/>
    <property type="molecule type" value="Genomic_DNA"/>
</dbReference>
<keyword evidence="3" id="KW-1185">Reference proteome</keyword>
<evidence type="ECO:0000313" key="2">
    <source>
        <dbReference type="EMBL" id="MFC3852129.1"/>
    </source>
</evidence>
<reference evidence="3" key="1">
    <citation type="journal article" date="2019" name="Int. J. Syst. Evol. Microbiol.">
        <title>The Global Catalogue of Microorganisms (GCM) 10K type strain sequencing project: providing services to taxonomists for standard genome sequencing and annotation.</title>
        <authorList>
            <consortium name="The Broad Institute Genomics Platform"/>
            <consortium name="The Broad Institute Genome Sequencing Center for Infectious Disease"/>
            <person name="Wu L."/>
            <person name="Ma J."/>
        </authorList>
    </citation>
    <scope>NUCLEOTIDE SEQUENCE [LARGE SCALE GENOMIC DNA]</scope>
    <source>
        <strain evidence="3">IBRC 10765</strain>
    </source>
</reference>
<name>A0ABV7ZV86_9GAMM</name>
<gene>
    <name evidence="2" type="ORF">ACFOOG_04695</name>
</gene>
<dbReference type="Proteomes" id="UP001595617">
    <property type="component" value="Unassembled WGS sequence"/>
</dbReference>
<feature type="transmembrane region" description="Helical" evidence="1">
    <location>
        <begin position="47"/>
        <end position="66"/>
    </location>
</feature>
<protein>
    <submittedName>
        <fullName evidence="2">Uncharacterized protein</fullName>
    </submittedName>
</protein>
<evidence type="ECO:0000256" key="1">
    <source>
        <dbReference type="SAM" id="Phobius"/>
    </source>
</evidence>
<keyword evidence="1" id="KW-0472">Membrane</keyword>
<keyword evidence="1" id="KW-0812">Transmembrane</keyword>
<accession>A0ABV7ZV86</accession>
<proteinExistence type="predicted"/>